<sequence length="119" mass="12866">NNHVQNSLHNVLQDEVSSQLRRADQQNRPGADIINTNGNNGHHNNDNKNGDGRHNGNGGVSDGNGGRGGGRGSPQPGSSDHESSRDHPSEDGRRRGNARHPGRTSFTMRILESRIPRPL</sequence>
<accession>A0A392RUS6</accession>
<feature type="compositionally biased region" description="Basic and acidic residues" evidence="1">
    <location>
        <begin position="43"/>
        <end position="54"/>
    </location>
</feature>
<feature type="compositionally biased region" description="Polar residues" evidence="1">
    <location>
        <begin position="1"/>
        <end position="20"/>
    </location>
</feature>
<feature type="non-terminal residue" evidence="2">
    <location>
        <position position="1"/>
    </location>
</feature>
<keyword evidence="3" id="KW-1185">Reference proteome</keyword>
<dbReference type="AlphaFoldDB" id="A0A392RUS6"/>
<comment type="caution">
    <text evidence="2">The sequence shown here is derived from an EMBL/GenBank/DDBJ whole genome shotgun (WGS) entry which is preliminary data.</text>
</comment>
<evidence type="ECO:0000256" key="1">
    <source>
        <dbReference type="SAM" id="MobiDB-lite"/>
    </source>
</evidence>
<name>A0A392RUS6_9FABA</name>
<dbReference type="Proteomes" id="UP000265520">
    <property type="component" value="Unassembled WGS sequence"/>
</dbReference>
<evidence type="ECO:0000313" key="3">
    <source>
        <dbReference type="Proteomes" id="UP000265520"/>
    </source>
</evidence>
<organism evidence="2 3">
    <name type="scientific">Trifolium medium</name>
    <dbReference type="NCBI Taxonomy" id="97028"/>
    <lineage>
        <taxon>Eukaryota</taxon>
        <taxon>Viridiplantae</taxon>
        <taxon>Streptophyta</taxon>
        <taxon>Embryophyta</taxon>
        <taxon>Tracheophyta</taxon>
        <taxon>Spermatophyta</taxon>
        <taxon>Magnoliopsida</taxon>
        <taxon>eudicotyledons</taxon>
        <taxon>Gunneridae</taxon>
        <taxon>Pentapetalae</taxon>
        <taxon>rosids</taxon>
        <taxon>fabids</taxon>
        <taxon>Fabales</taxon>
        <taxon>Fabaceae</taxon>
        <taxon>Papilionoideae</taxon>
        <taxon>50 kb inversion clade</taxon>
        <taxon>NPAAA clade</taxon>
        <taxon>Hologalegina</taxon>
        <taxon>IRL clade</taxon>
        <taxon>Trifolieae</taxon>
        <taxon>Trifolium</taxon>
    </lineage>
</organism>
<feature type="compositionally biased region" description="Gly residues" evidence="1">
    <location>
        <begin position="55"/>
        <end position="72"/>
    </location>
</feature>
<feature type="non-terminal residue" evidence="2">
    <location>
        <position position="119"/>
    </location>
</feature>
<proteinExistence type="predicted"/>
<dbReference type="EMBL" id="LXQA010276161">
    <property type="protein sequence ID" value="MCI40119.1"/>
    <property type="molecule type" value="Genomic_DNA"/>
</dbReference>
<protein>
    <submittedName>
        <fullName evidence="2">Uncharacterized protein</fullName>
    </submittedName>
</protein>
<reference evidence="2 3" key="1">
    <citation type="journal article" date="2018" name="Front. Plant Sci.">
        <title>Red Clover (Trifolium pratense) and Zigzag Clover (T. medium) - A Picture of Genomic Similarities and Differences.</title>
        <authorList>
            <person name="Dluhosova J."/>
            <person name="Istvanek J."/>
            <person name="Nedelnik J."/>
            <person name="Repkova J."/>
        </authorList>
    </citation>
    <scope>NUCLEOTIDE SEQUENCE [LARGE SCALE GENOMIC DNA]</scope>
    <source>
        <strain evidence="3">cv. 10/8</strain>
        <tissue evidence="2">Leaf</tissue>
    </source>
</reference>
<feature type="region of interest" description="Disordered" evidence="1">
    <location>
        <begin position="1"/>
        <end position="119"/>
    </location>
</feature>
<feature type="compositionally biased region" description="Basic and acidic residues" evidence="1">
    <location>
        <begin position="79"/>
        <end position="94"/>
    </location>
</feature>
<evidence type="ECO:0000313" key="2">
    <source>
        <dbReference type="EMBL" id="MCI40119.1"/>
    </source>
</evidence>